<accession>A0A8S5QW95</accession>
<protein>
    <submittedName>
        <fullName evidence="1">Uncharacterized protein</fullName>
    </submittedName>
</protein>
<organism evidence="1">
    <name type="scientific">Myoviridae sp. ctyWv1</name>
    <dbReference type="NCBI Taxonomy" id="2826718"/>
    <lineage>
        <taxon>Viruses</taxon>
        <taxon>Duplodnaviria</taxon>
        <taxon>Heunggongvirae</taxon>
        <taxon>Uroviricota</taxon>
        <taxon>Caudoviricetes</taxon>
    </lineage>
</organism>
<sequence>MFKKFIQRIIEAENREDAMQNVFYGNDGIDIAFQREKISWKEHQMLLAIIEKMA</sequence>
<reference evidence="1" key="1">
    <citation type="journal article" date="2021" name="Proc. Natl. Acad. Sci. U.S.A.">
        <title>A Catalog of Tens of Thousands of Viruses from Human Metagenomes Reveals Hidden Associations with Chronic Diseases.</title>
        <authorList>
            <person name="Tisza M.J."/>
            <person name="Buck C.B."/>
        </authorList>
    </citation>
    <scope>NUCLEOTIDE SEQUENCE</scope>
    <source>
        <strain evidence="1">CtyWv1</strain>
    </source>
</reference>
<name>A0A8S5QW95_9CAUD</name>
<dbReference type="EMBL" id="BK015755">
    <property type="protein sequence ID" value="DAE23567.1"/>
    <property type="molecule type" value="Genomic_DNA"/>
</dbReference>
<proteinExistence type="predicted"/>
<evidence type="ECO:0000313" key="1">
    <source>
        <dbReference type="EMBL" id="DAE23567.1"/>
    </source>
</evidence>